<name>A0A0D6LXJ0_9BILA</name>
<reference evidence="2 3" key="1">
    <citation type="submission" date="2013-05" db="EMBL/GenBank/DDBJ databases">
        <title>Draft genome of the parasitic nematode Anyclostoma ceylanicum.</title>
        <authorList>
            <person name="Mitreva M."/>
        </authorList>
    </citation>
    <scope>NUCLEOTIDE SEQUENCE [LARGE SCALE GENOMIC DNA]</scope>
</reference>
<gene>
    <name evidence="2" type="ORF">ANCCEY_06118</name>
</gene>
<feature type="region of interest" description="Disordered" evidence="1">
    <location>
        <begin position="1"/>
        <end position="63"/>
    </location>
</feature>
<accession>A0A0D6LXJ0</accession>
<feature type="region of interest" description="Disordered" evidence="1">
    <location>
        <begin position="180"/>
        <end position="200"/>
    </location>
</feature>
<dbReference type="AlphaFoldDB" id="A0A0D6LXJ0"/>
<dbReference type="EMBL" id="KE124928">
    <property type="protein sequence ID" value="EPB74811.1"/>
    <property type="molecule type" value="Genomic_DNA"/>
</dbReference>
<protein>
    <submittedName>
        <fullName evidence="2">Uncharacterized protein</fullName>
    </submittedName>
</protein>
<keyword evidence="3" id="KW-1185">Reference proteome</keyword>
<evidence type="ECO:0000313" key="2">
    <source>
        <dbReference type="EMBL" id="EPB74811.1"/>
    </source>
</evidence>
<proteinExistence type="predicted"/>
<sequence length="336" mass="37796">MDHSSACPPPLLPRSTSLSHDYPSQVESAWKPKPKPRLSVMRSMQELSMEEAERPQPKPRRKVLPSVCEPVADGEAHPISCDALRGSPFNYRRKFITKSSPNLSAPSVAALKRRVNSLRSATPVVHAEEPSVMFPVMDESERDFLRAAVRLTYSSDDEDSSPSSPSCERPGFVYNRRRCTEKPCSPHSPATDSGRPNSDDEDKRLIPYLFVVKDIGTRKTNDFIMMTGFLRTHPCSTKSLDDGFFDSSFHKKEEDTPSEALTSISNLQKIADNFPEEGWIFLLMPTLAAKTLMHFHVEHLNRSEVRNNHLSILEKNARVMRWIHGCAVPTVNPAVV</sequence>
<organism evidence="2 3">
    <name type="scientific">Ancylostoma ceylanicum</name>
    <dbReference type="NCBI Taxonomy" id="53326"/>
    <lineage>
        <taxon>Eukaryota</taxon>
        <taxon>Metazoa</taxon>
        <taxon>Ecdysozoa</taxon>
        <taxon>Nematoda</taxon>
        <taxon>Chromadorea</taxon>
        <taxon>Rhabditida</taxon>
        <taxon>Rhabditina</taxon>
        <taxon>Rhabditomorpha</taxon>
        <taxon>Strongyloidea</taxon>
        <taxon>Ancylostomatidae</taxon>
        <taxon>Ancylostomatinae</taxon>
        <taxon>Ancylostoma</taxon>
    </lineage>
</organism>
<dbReference type="Proteomes" id="UP000054495">
    <property type="component" value="Unassembled WGS sequence"/>
</dbReference>
<evidence type="ECO:0000313" key="3">
    <source>
        <dbReference type="Proteomes" id="UP000054495"/>
    </source>
</evidence>
<evidence type="ECO:0000256" key="1">
    <source>
        <dbReference type="SAM" id="MobiDB-lite"/>
    </source>
</evidence>